<evidence type="ECO:0000259" key="1">
    <source>
        <dbReference type="Pfam" id="PF09992"/>
    </source>
</evidence>
<evidence type="ECO:0000313" key="3">
    <source>
        <dbReference type="Proteomes" id="UP000266492"/>
    </source>
</evidence>
<dbReference type="GO" id="GO:0016798">
    <property type="term" value="F:hydrolase activity, acting on glycosyl bonds"/>
    <property type="evidence" value="ECO:0007669"/>
    <property type="project" value="UniProtKB-KW"/>
</dbReference>
<feature type="domain" description="Phosphodiester glycosidase" evidence="1">
    <location>
        <begin position="141"/>
        <end position="332"/>
    </location>
</feature>
<dbReference type="InterPro" id="IPR018711">
    <property type="entry name" value="NAGPA"/>
</dbReference>
<organism evidence="2 3">
    <name type="scientific">Bacteroides ovatus</name>
    <dbReference type="NCBI Taxonomy" id="28116"/>
    <lineage>
        <taxon>Bacteria</taxon>
        <taxon>Pseudomonadati</taxon>
        <taxon>Bacteroidota</taxon>
        <taxon>Bacteroidia</taxon>
        <taxon>Bacteroidales</taxon>
        <taxon>Bacteroidaceae</taxon>
        <taxon>Bacteroides</taxon>
    </lineage>
</organism>
<dbReference type="Pfam" id="PF09992">
    <property type="entry name" value="NAGPA"/>
    <property type="match status" value="1"/>
</dbReference>
<dbReference type="PANTHER" id="PTHR40446">
    <property type="entry name" value="N-ACETYLGLUCOSAMINE-1-PHOSPHODIESTER ALPHA-N-ACETYLGLUCOSAMINIDASE"/>
    <property type="match status" value="1"/>
</dbReference>
<dbReference type="Proteomes" id="UP000266492">
    <property type="component" value="Unassembled WGS sequence"/>
</dbReference>
<name>A0A395VTV1_BACOV</name>
<protein>
    <submittedName>
        <fullName evidence="2">Phosphodiester glycosidase family protein</fullName>
    </submittedName>
</protein>
<keyword evidence="2" id="KW-0326">Glycosidase</keyword>
<dbReference type="AlphaFoldDB" id="A0A395VTV1"/>
<sequence>MYFLKTFVCTLSLFAFLFLSCSNDEKKEGGSNNENEEPVDNEIVNMLKECSTVKTVQSWKATTLAEGVTYLKAQVVKASERPATMYVVKMDANAPGAALKTGCRVPAAGETFPYTMSYPIDIAKMFDTNDEQVTAVIGGDFFRWLDSQLENPQPIDYGCRGPVHHRGKVLQDHFVPETTFPHQALSFLAVDKNGKVIIADAAEYAGMKQNLQECTGGGYRMLRDGKICKGFDITLNGNYNALEDKYPFSSIGYRTDGTVIMMIVDGRTDVSMGLTYAEAGDLMKSMGCINSVMLDGGGSAQIVTKDQKTGNFVLQNKATDGGQRQMRTFWMITVKK</sequence>
<dbReference type="EMBL" id="QRVZ01000037">
    <property type="protein sequence ID" value="RGS79100.1"/>
    <property type="molecule type" value="Genomic_DNA"/>
</dbReference>
<comment type="caution">
    <text evidence="2">The sequence shown here is derived from an EMBL/GenBank/DDBJ whole genome shotgun (WGS) entry which is preliminary data.</text>
</comment>
<dbReference type="PANTHER" id="PTHR40446:SF2">
    <property type="entry name" value="N-ACETYLGLUCOSAMINE-1-PHOSPHODIESTER ALPHA-N-ACETYLGLUCOSAMINIDASE"/>
    <property type="match status" value="1"/>
</dbReference>
<gene>
    <name evidence="2" type="ORF">DWX70_25075</name>
</gene>
<reference evidence="2 3" key="1">
    <citation type="submission" date="2018-08" db="EMBL/GenBank/DDBJ databases">
        <title>A genome reference for cultivated species of the human gut microbiota.</title>
        <authorList>
            <person name="Zou Y."/>
            <person name="Xue W."/>
            <person name="Luo G."/>
        </authorList>
    </citation>
    <scope>NUCLEOTIDE SEQUENCE [LARGE SCALE GENOMIC DNA]</scope>
    <source>
        <strain evidence="2 3">AF20-9LB</strain>
    </source>
</reference>
<keyword evidence="2" id="KW-0378">Hydrolase</keyword>
<dbReference type="RefSeq" id="WP_118419355.1">
    <property type="nucleotide sequence ID" value="NZ_JAQDLI010000040.1"/>
</dbReference>
<accession>A0A395VTV1</accession>
<proteinExistence type="predicted"/>
<evidence type="ECO:0000313" key="2">
    <source>
        <dbReference type="EMBL" id="RGS79100.1"/>
    </source>
</evidence>
<dbReference type="PROSITE" id="PS51257">
    <property type="entry name" value="PROKAR_LIPOPROTEIN"/>
    <property type="match status" value="1"/>
</dbReference>